<sequence>YQGHNLLSKHHGIVSISSDKVSRKQQVELNAD</sequence>
<evidence type="ECO:0000313" key="1">
    <source>
        <dbReference type="EMBL" id="GAI81758.1"/>
    </source>
</evidence>
<dbReference type="AlphaFoldDB" id="X1RM89"/>
<comment type="caution">
    <text evidence="1">The sequence shown here is derived from an EMBL/GenBank/DDBJ whole genome shotgun (WGS) entry which is preliminary data.</text>
</comment>
<proteinExistence type="predicted"/>
<name>X1RM89_9ZZZZ</name>
<gene>
    <name evidence="1" type="ORF">S12H4_19153</name>
</gene>
<feature type="non-terminal residue" evidence="1">
    <location>
        <position position="1"/>
    </location>
</feature>
<protein>
    <submittedName>
        <fullName evidence="1">Uncharacterized protein</fullName>
    </submittedName>
</protein>
<reference evidence="1" key="1">
    <citation type="journal article" date="2014" name="Front. Microbiol.">
        <title>High frequency of phylogenetically diverse reductive dehalogenase-homologous genes in deep subseafloor sedimentary metagenomes.</title>
        <authorList>
            <person name="Kawai M."/>
            <person name="Futagami T."/>
            <person name="Toyoda A."/>
            <person name="Takaki Y."/>
            <person name="Nishi S."/>
            <person name="Hori S."/>
            <person name="Arai W."/>
            <person name="Tsubouchi T."/>
            <person name="Morono Y."/>
            <person name="Uchiyama I."/>
            <person name="Ito T."/>
            <person name="Fujiyama A."/>
            <person name="Inagaki F."/>
            <person name="Takami H."/>
        </authorList>
    </citation>
    <scope>NUCLEOTIDE SEQUENCE</scope>
    <source>
        <strain evidence="1">Expedition CK06-06</strain>
    </source>
</reference>
<accession>X1RM89</accession>
<dbReference type="EMBL" id="BARW01009541">
    <property type="protein sequence ID" value="GAI81758.1"/>
    <property type="molecule type" value="Genomic_DNA"/>
</dbReference>
<organism evidence="1">
    <name type="scientific">marine sediment metagenome</name>
    <dbReference type="NCBI Taxonomy" id="412755"/>
    <lineage>
        <taxon>unclassified sequences</taxon>
        <taxon>metagenomes</taxon>
        <taxon>ecological metagenomes</taxon>
    </lineage>
</organism>